<organism evidence="2">
    <name type="scientific">uncultured Sphingomonas sp</name>
    <dbReference type="NCBI Taxonomy" id="158754"/>
    <lineage>
        <taxon>Bacteria</taxon>
        <taxon>Pseudomonadati</taxon>
        <taxon>Pseudomonadota</taxon>
        <taxon>Alphaproteobacteria</taxon>
        <taxon>Sphingomonadales</taxon>
        <taxon>Sphingomonadaceae</taxon>
        <taxon>Sphingomonas</taxon>
        <taxon>environmental samples</taxon>
    </lineage>
</organism>
<dbReference type="SUPFAM" id="SSF48452">
    <property type="entry name" value="TPR-like"/>
    <property type="match status" value="1"/>
</dbReference>
<keyword evidence="1" id="KW-0732">Signal</keyword>
<feature type="chain" id="PRO_5026954633" evidence="1">
    <location>
        <begin position="20"/>
        <end position="182"/>
    </location>
</feature>
<name>A0A6J4T1U7_9SPHN</name>
<dbReference type="AlphaFoldDB" id="A0A6J4T1U7"/>
<evidence type="ECO:0000256" key="1">
    <source>
        <dbReference type="SAM" id="SignalP"/>
    </source>
</evidence>
<dbReference type="Gene3D" id="1.25.40.10">
    <property type="entry name" value="Tetratricopeptide repeat domain"/>
    <property type="match status" value="1"/>
</dbReference>
<feature type="signal peptide" evidence="1">
    <location>
        <begin position="1"/>
        <end position="19"/>
    </location>
</feature>
<dbReference type="EMBL" id="CADCVY010000093">
    <property type="protein sequence ID" value="CAA9511292.1"/>
    <property type="molecule type" value="Genomic_DNA"/>
</dbReference>
<reference evidence="2" key="1">
    <citation type="submission" date="2020-02" db="EMBL/GenBank/DDBJ databases">
        <authorList>
            <person name="Meier V. D."/>
        </authorList>
    </citation>
    <scope>NUCLEOTIDE SEQUENCE</scope>
    <source>
        <strain evidence="2">AVDCRST_MAG44</strain>
    </source>
</reference>
<gene>
    <name evidence="2" type="ORF">AVDCRST_MAG44-1412</name>
</gene>
<proteinExistence type="predicted"/>
<dbReference type="InterPro" id="IPR011990">
    <property type="entry name" value="TPR-like_helical_dom_sf"/>
</dbReference>
<accession>A0A6J4T1U7</accession>
<protein>
    <submittedName>
        <fullName evidence="2">Uncharacterized protein</fullName>
    </submittedName>
</protein>
<sequence>MKLYVLAAAALLAATPTQAGVITVAGSHAGSCYDAAQARTPTQQALAVCNEALTTQALSQDDRLATHVNRGILLMLSERQSLALADYHAAMAIDPRHPEPYLNKSVLIFDGDGSNQEAAQLAEKALQLGTKRPGIALYVLALAKEDAGDVESAYRDLVRSAALEPKWDLPRQQLQRYRAKQR</sequence>
<dbReference type="InterPro" id="IPR019734">
    <property type="entry name" value="TPR_rpt"/>
</dbReference>
<evidence type="ECO:0000313" key="2">
    <source>
        <dbReference type="EMBL" id="CAA9511292.1"/>
    </source>
</evidence>
<dbReference type="SMART" id="SM00028">
    <property type="entry name" value="TPR"/>
    <property type="match status" value="2"/>
</dbReference>